<feature type="compositionally biased region" description="Low complexity" evidence="3">
    <location>
        <begin position="180"/>
        <end position="191"/>
    </location>
</feature>
<feature type="domain" description="Peroxisomal ATPase PEX1 N-terminal C-lobe" evidence="5">
    <location>
        <begin position="102"/>
        <end position="176"/>
    </location>
</feature>
<keyword evidence="2" id="KW-0067">ATP-binding</keyword>
<sequence>MSKNGPRRTLPCFLALHRREHCFGYFGSEKNEGESSLATKTLYECHSCANPERRIVLEVAEARRAGPKSHLYVSDRFAYCNGMDEGEELILEEVVSATMCDRVVIEPATTNDFEILQCSRGRVELVFLDQLRFVAKGMHFPIWVEQSVCIVFRALSVEPPMSGHVVRLTTNTEVEISVPSSMSRSDSALASPPVRASDQAMPGDILSSLSTDSPLDALLSHCDFPADEDSTSPEVFRVLFRRFFEERNEFGSHNVILSMSTEETGSVPKFQIVEVERESLQSGAIWIRIPVGVCSELYRRVKGVLADRKGHCIVSNNLRKAGFHDGFRIRVRPYSRKHCVLLSEVLVESCYEVNESTLTKSLQSHFESAIVSVTGFCLMDRHGLPLKLNVAGQIISVLLKPTSSCVSQGLSSTRRCFVFSTSKLPSFKYESVPKKEESTENESMKLVEHEMQSFGSRNSRSNCTPLMCQSFTIATLVSNVVFSLKEQSRGRAHYLLTGARLSGKSTHLRLLAVELERHPMTVFSKFIDCRSWKGKSAETIEKRLNADIGHLKQRQPALLLLDNIDFFSLKNEGEERVIAMEKFFFTIRDVIEKSGILMCATARSTHSVNKILTRSQGKRFFGNTFVIAPPDQVCS</sequence>
<dbReference type="Gene3D" id="3.40.50.300">
    <property type="entry name" value="P-loop containing nucleotide triphosphate hydrolases"/>
    <property type="match status" value="1"/>
</dbReference>
<dbReference type="Pfam" id="PF09262">
    <property type="entry name" value="PEX-1N"/>
    <property type="match status" value="1"/>
</dbReference>
<dbReference type="GO" id="GO:0005524">
    <property type="term" value="F:ATP binding"/>
    <property type="evidence" value="ECO:0007669"/>
    <property type="project" value="UniProtKB-KW"/>
</dbReference>
<evidence type="ECO:0000256" key="2">
    <source>
        <dbReference type="ARBA" id="ARBA00022840"/>
    </source>
</evidence>
<name>A0AA39LNS3_9BILA</name>
<dbReference type="GO" id="GO:0016887">
    <property type="term" value="F:ATP hydrolysis activity"/>
    <property type="evidence" value="ECO:0007669"/>
    <property type="project" value="InterPro"/>
</dbReference>
<proteinExistence type="predicted"/>
<protein>
    <recommendedName>
        <fullName evidence="8">Peroxin-1</fullName>
    </recommendedName>
</protein>
<evidence type="ECO:0000256" key="1">
    <source>
        <dbReference type="ARBA" id="ARBA00022741"/>
    </source>
</evidence>
<dbReference type="SUPFAM" id="SSF54585">
    <property type="entry name" value="Cdc48 domain 2-like"/>
    <property type="match status" value="1"/>
</dbReference>
<dbReference type="EMBL" id="JAUCMV010000004">
    <property type="protein sequence ID" value="KAK0404551.1"/>
    <property type="molecule type" value="Genomic_DNA"/>
</dbReference>
<reference evidence="6" key="1">
    <citation type="submission" date="2023-06" db="EMBL/GenBank/DDBJ databases">
        <title>Genomic analysis of the entomopathogenic nematode Steinernema hermaphroditum.</title>
        <authorList>
            <person name="Schwarz E.M."/>
            <person name="Heppert J.K."/>
            <person name="Baniya A."/>
            <person name="Schwartz H.T."/>
            <person name="Tan C.-H."/>
            <person name="Antoshechkin I."/>
            <person name="Sternberg P.W."/>
            <person name="Goodrich-Blair H."/>
            <person name="Dillman A.R."/>
        </authorList>
    </citation>
    <scope>NUCLEOTIDE SEQUENCE</scope>
    <source>
        <strain evidence="6">PS9179</strain>
        <tissue evidence="6">Whole animal</tissue>
    </source>
</reference>
<accession>A0AA39LNS3</accession>
<evidence type="ECO:0008006" key="8">
    <source>
        <dbReference type="Google" id="ProtNLM"/>
    </source>
</evidence>
<evidence type="ECO:0000313" key="7">
    <source>
        <dbReference type="Proteomes" id="UP001175271"/>
    </source>
</evidence>
<comment type="caution">
    <text evidence="6">The sequence shown here is derived from an EMBL/GenBank/DDBJ whole genome shotgun (WGS) entry which is preliminary data.</text>
</comment>
<organism evidence="6 7">
    <name type="scientific">Steinernema hermaphroditum</name>
    <dbReference type="NCBI Taxonomy" id="289476"/>
    <lineage>
        <taxon>Eukaryota</taxon>
        <taxon>Metazoa</taxon>
        <taxon>Ecdysozoa</taxon>
        <taxon>Nematoda</taxon>
        <taxon>Chromadorea</taxon>
        <taxon>Rhabditida</taxon>
        <taxon>Tylenchina</taxon>
        <taxon>Panagrolaimomorpha</taxon>
        <taxon>Strongyloidoidea</taxon>
        <taxon>Steinernematidae</taxon>
        <taxon>Steinernema</taxon>
    </lineage>
</organism>
<dbReference type="GO" id="GO:0007031">
    <property type="term" value="P:peroxisome organization"/>
    <property type="evidence" value="ECO:0007669"/>
    <property type="project" value="InterPro"/>
</dbReference>
<dbReference type="InterPro" id="IPR015342">
    <property type="entry name" value="PEX1-N_C-lobe"/>
</dbReference>
<evidence type="ECO:0000256" key="3">
    <source>
        <dbReference type="SAM" id="MobiDB-lite"/>
    </source>
</evidence>
<evidence type="ECO:0000259" key="4">
    <source>
        <dbReference type="Pfam" id="PF00004"/>
    </source>
</evidence>
<dbReference type="InterPro" id="IPR029067">
    <property type="entry name" value="CDC48_domain_2-like_sf"/>
</dbReference>
<dbReference type="Pfam" id="PF00004">
    <property type="entry name" value="AAA"/>
    <property type="match status" value="1"/>
</dbReference>
<feature type="region of interest" description="Disordered" evidence="3">
    <location>
        <begin position="178"/>
        <end position="203"/>
    </location>
</feature>
<dbReference type="Gene3D" id="3.10.330.10">
    <property type="match status" value="1"/>
</dbReference>
<evidence type="ECO:0000313" key="6">
    <source>
        <dbReference type="EMBL" id="KAK0404551.1"/>
    </source>
</evidence>
<keyword evidence="1" id="KW-0547">Nucleotide-binding</keyword>
<gene>
    <name evidence="6" type="ORF">QR680_017506</name>
</gene>
<dbReference type="InterPro" id="IPR027417">
    <property type="entry name" value="P-loop_NTPase"/>
</dbReference>
<dbReference type="SUPFAM" id="SSF52540">
    <property type="entry name" value="P-loop containing nucleoside triphosphate hydrolases"/>
    <property type="match status" value="1"/>
</dbReference>
<feature type="domain" description="ATPase AAA-type core" evidence="4">
    <location>
        <begin position="495"/>
        <end position="616"/>
    </location>
</feature>
<dbReference type="InterPro" id="IPR003959">
    <property type="entry name" value="ATPase_AAA_core"/>
</dbReference>
<keyword evidence="7" id="KW-1185">Reference proteome</keyword>
<dbReference type="Proteomes" id="UP001175271">
    <property type="component" value="Unassembled WGS sequence"/>
</dbReference>
<evidence type="ECO:0000259" key="5">
    <source>
        <dbReference type="Pfam" id="PF09262"/>
    </source>
</evidence>
<dbReference type="GO" id="GO:0005777">
    <property type="term" value="C:peroxisome"/>
    <property type="evidence" value="ECO:0007669"/>
    <property type="project" value="InterPro"/>
</dbReference>
<dbReference type="AlphaFoldDB" id="A0AA39LNS3"/>